<dbReference type="CDD" id="cd00037">
    <property type="entry name" value="CLECT"/>
    <property type="match status" value="1"/>
</dbReference>
<dbReference type="InterPro" id="IPR016187">
    <property type="entry name" value="CTDL_fold"/>
</dbReference>
<dbReference type="InterPro" id="IPR016186">
    <property type="entry name" value="C-type_lectin-like/link_sf"/>
</dbReference>
<gene>
    <name evidence="2" type="primary">LOC108679041</name>
</gene>
<dbReference type="AlphaFoldDB" id="A0A8B7PA62"/>
<dbReference type="GeneID" id="108679041"/>
<protein>
    <submittedName>
        <fullName evidence="2">Uncharacterized protein LOC108679041</fullName>
    </submittedName>
</protein>
<keyword evidence="1" id="KW-1185">Reference proteome</keyword>
<dbReference type="Proteomes" id="UP000694843">
    <property type="component" value="Unplaced"/>
</dbReference>
<sequence>MLHVALLQSAGAGCWCRALVRPVRVRPSPEQQLMDAPALLLALLVAAASPASATDQTSSAGMPRASESSETFVLQTNLQTNLFSTCAAAANSVSGSLYSIELGTSEFVELTSSSTQNITWVVKSGVKSTIDCAQATLDAGKLMFKYSGGTCSVAVKGVYDPSKPSCTGETVYVLSNTTTACFTSLGAFLDGERITTDGNCTSSCAAGSVVGEGGTVLTNLQEETLQCCTNTKNPCVHFCSCTGPSCGSVFRKEFFCDAVTVCAYHGLLLAQVDTPAKLSDILAIISQGDPDVLQFWVNVRKISGTWVHVPSNTPVTAGEWATPPVDGECAYVDRNANNRLKTAPCNGGRRVFPCVPTNSLPVC</sequence>
<dbReference type="RefSeq" id="XP_018023039.1">
    <property type="nucleotide sequence ID" value="XM_018167550.2"/>
</dbReference>
<evidence type="ECO:0000313" key="1">
    <source>
        <dbReference type="Proteomes" id="UP000694843"/>
    </source>
</evidence>
<dbReference type="Gene3D" id="3.10.100.10">
    <property type="entry name" value="Mannose-Binding Protein A, subunit A"/>
    <property type="match status" value="1"/>
</dbReference>
<organism evidence="1 2">
    <name type="scientific">Hyalella azteca</name>
    <name type="common">Amphipod</name>
    <dbReference type="NCBI Taxonomy" id="294128"/>
    <lineage>
        <taxon>Eukaryota</taxon>
        <taxon>Metazoa</taxon>
        <taxon>Ecdysozoa</taxon>
        <taxon>Arthropoda</taxon>
        <taxon>Crustacea</taxon>
        <taxon>Multicrustacea</taxon>
        <taxon>Malacostraca</taxon>
        <taxon>Eumalacostraca</taxon>
        <taxon>Peracarida</taxon>
        <taxon>Amphipoda</taxon>
        <taxon>Senticaudata</taxon>
        <taxon>Talitrida</taxon>
        <taxon>Talitroidea</taxon>
        <taxon>Hyalellidae</taxon>
        <taxon>Hyalella</taxon>
    </lineage>
</organism>
<evidence type="ECO:0000313" key="2">
    <source>
        <dbReference type="RefSeq" id="XP_018023039.1"/>
    </source>
</evidence>
<dbReference type="KEGG" id="hazt:108679041"/>
<dbReference type="SUPFAM" id="SSF56436">
    <property type="entry name" value="C-type lectin-like"/>
    <property type="match status" value="1"/>
</dbReference>
<name>A0A8B7PA62_HYAAZ</name>
<reference evidence="2" key="1">
    <citation type="submission" date="2025-08" db="UniProtKB">
        <authorList>
            <consortium name="RefSeq"/>
        </authorList>
    </citation>
    <scope>IDENTIFICATION</scope>
    <source>
        <tissue evidence="2">Whole organism</tissue>
    </source>
</reference>
<accession>A0A8B7PA62</accession>
<proteinExistence type="predicted"/>